<dbReference type="EnsemblPlants" id="EMT31092">
    <property type="protein sequence ID" value="EMT31092"/>
    <property type="gene ID" value="F775_20687"/>
</dbReference>
<evidence type="ECO:0000256" key="1">
    <source>
        <dbReference type="ARBA" id="ARBA00009861"/>
    </source>
</evidence>
<dbReference type="InterPro" id="IPR050898">
    <property type="entry name" value="Plant_acyltransferase"/>
</dbReference>
<comment type="similarity">
    <text evidence="1">Belongs to the plant acyltransferase family.</text>
</comment>
<dbReference type="Pfam" id="PF02458">
    <property type="entry name" value="Transferase"/>
    <property type="match status" value="1"/>
</dbReference>
<evidence type="ECO:0000313" key="2">
    <source>
        <dbReference type="EnsemblPlants" id="EMT31092"/>
    </source>
</evidence>
<dbReference type="PANTHER" id="PTHR31147">
    <property type="entry name" value="ACYL TRANSFERASE 4"/>
    <property type="match status" value="1"/>
</dbReference>
<reference evidence="2" key="1">
    <citation type="submission" date="2015-06" db="UniProtKB">
        <authorList>
            <consortium name="EnsemblPlants"/>
        </authorList>
    </citation>
    <scope>IDENTIFICATION</scope>
</reference>
<accession>M8CTZ4</accession>
<dbReference type="Gene3D" id="3.30.559.10">
    <property type="entry name" value="Chloramphenicol acetyltransferase-like domain"/>
    <property type="match status" value="2"/>
</dbReference>
<proteinExistence type="inferred from homology"/>
<sequence length="419" mass="44727">MSIVVTKRSPEVVSPSEPWTPTGDIHLSRFDKDARCVAVPLVLLFDKPIVDPVENIRRALSRALVHYYPIAGRLAAGADGCEVITCAGEGHGVLLVAASASCAVDALLRSSPPAVLSDLLVHYPEEARCRHADPLLLMQGKGFSCGGFAVGVTWNHVVADGKGIGQFLQAVGELARGTSPPSIIPVRSDESVLAAQPRGSFTTKDFSCVEHTEGMAFLDFTLPWRLISRVKALCTCTVLEAVVALVWQCRARALIAAPDVDPVPATSLHLGCNVRGFVGAAGGYYGNCLVTTESVAAPSAEVANGDIIDVVKLIKIAKQNIQANVKSCSDPAPAVRHRVGYNTLVASSWRNIGLEEADFGGGRPARVIWYAPKMTLPFFVLCPPWKGNDQGVNVLGYIVKKEHVDAFMREIGKGGERVN</sequence>
<dbReference type="InterPro" id="IPR023213">
    <property type="entry name" value="CAT-like_dom_sf"/>
</dbReference>
<dbReference type="GO" id="GO:0016747">
    <property type="term" value="F:acyltransferase activity, transferring groups other than amino-acyl groups"/>
    <property type="evidence" value="ECO:0007669"/>
    <property type="project" value="UniProtKB-ARBA"/>
</dbReference>
<organism evidence="2">
    <name type="scientific">Aegilops tauschii</name>
    <name type="common">Tausch's goatgrass</name>
    <name type="synonym">Aegilops squarrosa</name>
    <dbReference type="NCBI Taxonomy" id="37682"/>
    <lineage>
        <taxon>Eukaryota</taxon>
        <taxon>Viridiplantae</taxon>
        <taxon>Streptophyta</taxon>
        <taxon>Embryophyta</taxon>
        <taxon>Tracheophyta</taxon>
        <taxon>Spermatophyta</taxon>
        <taxon>Magnoliopsida</taxon>
        <taxon>Liliopsida</taxon>
        <taxon>Poales</taxon>
        <taxon>Poaceae</taxon>
        <taxon>BOP clade</taxon>
        <taxon>Pooideae</taxon>
        <taxon>Triticodae</taxon>
        <taxon>Triticeae</taxon>
        <taxon>Triticinae</taxon>
        <taxon>Aegilops</taxon>
    </lineage>
</organism>
<dbReference type="AlphaFoldDB" id="M8CTZ4"/>
<protein>
    <submittedName>
        <fullName evidence="2">3'-N-debenzoyl-2'-deoxytaxol N-benzoyltransferase</fullName>
    </submittedName>
</protein>
<name>M8CTZ4_AEGTA</name>
<dbReference type="PANTHER" id="PTHR31147:SF61">
    <property type="entry name" value="ACYL TRANSFERASE 15"/>
    <property type="match status" value="1"/>
</dbReference>